<feature type="transmembrane region" description="Helical" evidence="1">
    <location>
        <begin position="47"/>
        <end position="69"/>
    </location>
</feature>
<feature type="transmembrane region" description="Helical" evidence="1">
    <location>
        <begin position="81"/>
        <end position="102"/>
    </location>
</feature>
<dbReference type="AlphaFoldDB" id="A0ABD6EPF8"/>
<gene>
    <name evidence="2" type="ORF">AB6A40_006758</name>
</gene>
<feature type="transmembrane region" description="Helical" evidence="1">
    <location>
        <begin position="20"/>
        <end position="41"/>
    </location>
</feature>
<keyword evidence="1" id="KW-1133">Transmembrane helix</keyword>
<keyword evidence="3" id="KW-1185">Reference proteome</keyword>
<keyword evidence="1" id="KW-0472">Membrane</keyword>
<evidence type="ECO:0008006" key="4">
    <source>
        <dbReference type="Google" id="ProtNLM"/>
    </source>
</evidence>
<accession>A0ABD6EPF8</accession>
<reference evidence="2 3" key="1">
    <citation type="submission" date="2024-08" db="EMBL/GenBank/DDBJ databases">
        <title>Gnathostoma spinigerum genome.</title>
        <authorList>
            <person name="Gonzalez-Bertolin B."/>
            <person name="Monzon S."/>
            <person name="Zaballos A."/>
            <person name="Jimenez P."/>
            <person name="Dekumyoy P."/>
            <person name="Varona S."/>
            <person name="Cuesta I."/>
            <person name="Sumanam S."/>
            <person name="Adisakwattana P."/>
            <person name="Gasser R.B."/>
            <person name="Hernandez-Gonzalez A."/>
            <person name="Young N.D."/>
            <person name="Perteguer M.J."/>
        </authorList>
    </citation>
    <scope>NUCLEOTIDE SEQUENCE [LARGE SCALE GENOMIC DNA]</scope>
    <source>
        <strain evidence="2">AL3</strain>
        <tissue evidence="2">Liver</tissue>
    </source>
</reference>
<keyword evidence="1" id="KW-0812">Transmembrane</keyword>
<dbReference type="Proteomes" id="UP001608902">
    <property type="component" value="Unassembled WGS sequence"/>
</dbReference>
<evidence type="ECO:0000313" key="3">
    <source>
        <dbReference type="Proteomes" id="UP001608902"/>
    </source>
</evidence>
<dbReference type="EMBL" id="JBGFUD010004984">
    <property type="protein sequence ID" value="MFH4980049.1"/>
    <property type="molecule type" value="Genomic_DNA"/>
</dbReference>
<feature type="transmembrane region" description="Helical" evidence="1">
    <location>
        <begin position="117"/>
        <end position="137"/>
    </location>
</feature>
<proteinExistence type="predicted"/>
<comment type="caution">
    <text evidence="2">The sequence shown here is derived from an EMBL/GenBank/DDBJ whole genome shotgun (WGS) entry which is preliminary data.</text>
</comment>
<evidence type="ECO:0000256" key="1">
    <source>
        <dbReference type="SAM" id="Phobius"/>
    </source>
</evidence>
<organism evidence="2 3">
    <name type="scientific">Gnathostoma spinigerum</name>
    <dbReference type="NCBI Taxonomy" id="75299"/>
    <lineage>
        <taxon>Eukaryota</taxon>
        <taxon>Metazoa</taxon>
        <taxon>Ecdysozoa</taxon>
        <taxon>Nematoda</taxon>
        <taxon>Chromadorea</taxon>
        <taxon>Rhabditida</taxon>
        <taxon>Spirurina</taxon>
        <taxon>Gnathostomatomorpha</taxon>
        <taxon>Gnathostomatoidea</taxon>
        <taxon>Gnathostomatidae</taxon>
        <taxon>Gnathostoma</taxon>
    </lineage>
</organism>
<name>A0ABD6EPF8_9BILA</name>
<evidence type="ECO:0000313" key="2">
    <source>
        <dbReference type="EMBL" id="MFH4980049.1"/>
    </source>
</evidence>
<protein>
    <recommendedName>
        <fullName evidence="4">Transmembrane protein</fullName>
    </recommendedName>
</protein>
<sequence>MELENENVCFCCLHVQRGVVTVASVLSIILFGMSTYMLEFAVWNVNLIFALVLTILLLPTTSTAVVTAVTKATLIARPFMFLCYIMTVSVFVCSFGYIYRLWSTGAFERGLYTREKVFVVFGPSSCVFSIWMTYVAVKANAYYAYREER</sequence>